<keyword evidence="6 7" id="KW-0472">Membrane</keyword>
<comment type="similarity">
    <text evidence="7">Belongs to the binding-protein-dependent transport system permease family.</text>
</comment>
<evidence type="ECO:0000256" key="4">
    <source>
        <dbReference type="ARBA" id="ARBA00022692"/>
    </source>
</evidence>
<keyword evidence="3" id="KW-1003">Cell membrane</keyword>
<keyword evidence="4 7" id="KW-0812">Transmembrane</keyword>
<keyword evidence="10" id="KW-1185">Reference proteome</keyword>
<evidence type="ECO:0000256" key="3">
    <source>
        <dbReference type="ARBA" id="ARBA00022475"/>
    </source>
</evidence>
<evidence type="ECO:0000313" key="9">
    <source>
        <dbReference type="EMBL" id="GAA2576312.1"/>
    </source>
</evidence>
<feature type="transmembrane region" description="Helical" evidence="7">
    <location>
        <begin position="102"/>
        <end position="128"/>
    </location>
</feature>
<comment type="caution">
    <text evidence="7">Lacks conserved residue(s) required for the propagation of feature annotation.</text>
</comment>
<evidence type="ECO:0000256" key="7">
    <source>
        <dbReference type="RuleBase" id="RU363032"/>
    </source>
</evidence>
<reference evidence="9 10" key="1">
    <citation type="journal article" date="2019" name="Int. J. Syst. Evol. Microbiol.">
        <title>The Global Catalogue of Microorganisms (GCM) 10K type strain sequencing project: providing services to taxonomists for standard genome sequencing and annotation.</title>
        <authorList>
            <consortium name="The Broad Institute Genomics Platform"/>
            <consortium name="The Broad Institute Genome Sequencing Center for Infectious Disease"/>
            <person name="Wu L."/>
            <person name="Ma J."/>
        </authorList>
    </citation>
    <scope>NUCLEOTIDE SEQUENCE [LARGE SCALE GENOMIC DNA]</scope>
    <source>
        <strain evidence="9 10">JCM 6833</strain>
    </source>
</reference>
<organism evidence="9 10">
    <name type="scientific">Actinomadura fulvescens</name>
    <dbReference type="NCBI Taxonomy" id="46160"/>
    <lineage>
        <taxon>Bacteria</taxon>
        <taxon>Bacillati</taxon>
        <taxon>Actinomycetota</taxon>
        <taxon>Actinomycetes</taxon>
        <taxon>Streptosporangiales</taxon>
        <taxon>Thermomonosporaceae</taxon>
        <taxon>Actinomadura</taxon>
    </lineage>
</organism>
<evidence type="ECO:0000256" key="6">
    <source>
        <dbReference type="ARBA" id="ARBA00023136"/>
    </source>
</evidence>
<dbReference type="Pfam" id="PF00528">
    <property type="entry name" value="BPD_transp_1"/>
    <property type="match status" value="1"/>
</dbReference>
<dbReference type="CDD" id="cd06261">
    <property type="entry name" value="TM_PBP2"/>
    <property type="match status" value="1"/>
</dbReference>
<evidence type="ECO:0000259" key="8">
    <source>
        <dbReference type="PROSITE" id="PS50928"/>
    </source>
</evidence>
<dbReference type="PROSITE" id="PS50928">
    <property type="entry name" value="ABC_TM1"/>
    <property type="match status" value="1"/>
</dbReference>
<name>A0ABN3PCH6_9ACTN</name>
<evidence type="ECO:0000313" key="10">
    <source>
        <dbReference type="Proteomes" id="UP001501509"/>
    </source>
</evidence>
<evidence type="ECO:0000256" key="2">
    <source>
        <dbReference type="ARBA" id="ARBA00022448"/>
    </source>
</evidence>
<keyword evidence="2 7" id="KW-0813">Transport</keyword>
<comment type="caution">
    <text evidence="9">The sequence shown here is derived from an EMBL/GenBank/DDBJ whole genome shotgun (WGS) entry which is preliminary data.</text>
</comment>
<protein>
    <recommendedName>
        <fullName evidence="8">ABC transmembrane type-1 domain-containing protein</fullName>
    </recommendedName>
</protein>
<proteinExistence type="inferred from homology"/>
<dbReference type="InterPro" id="IPR035906">
    <property type="entry name" value="MetI-like_sf"/>
</dbReference>
<dbReference type="InterPro" id="IPR000515">
    <property type="entry name" value="MetI-like"/>
</dbReference>
<dbReference type="PANTHER" id="PTHR30151">
    <property type="entry name" value="ALKANE SULFONATE ABC TRANSPORTER-RELATED, MEMBRANE SUBUNIT"/>
    <property type="match status" value="1"/>
</dbReference>
<dbReference type="RefSeq" id="WP_344537392.1">
    <property type="nucleotide sequence ID" value="NZ_BAAATD010000001.1"/>
</dbReference>
<feature type="domain" description="ABC transmembrane type-1" evidence="8">
    <location>
        <begin position="1"/>
        <end position="133"/>
    </location>
</feature>
<keyword evidence="5 7" id="KW-1133">Transmembrane helix</keyword>
<dbReference type="Gene3D" id="1.10.3720.10">
    <property type="entry name" value="MetI-like"/>
    <property type="match status" value="1"/>
</dbReference>
<gene>
    <name evidence="9" type="ORF">GCM10010411_05900</name>
</gene>
<evidence type="ECO:0000256" key="1">
    <source>
        <dbReference type="ARBA" id="ARBA00004651"/>
    </source>
</evidence>
<dbReference type="PANTHER" id="PTHR30151:SF38">
    <property type="entry name" value="ALIPHATIC SULFONATES TRANSPORT PERMEASE PROTEIN SSUC-RELATED"/>
    <property type="match status" value="1"/>
</dbReference>
<evidence type="ECO:0000256" key="5">
    <source>
        <dbReference type="ARBA" id="ARBA00022989"/>
    </source>
</evidence>
<accession>A0ABN3PCH6</accession>
<comment type="subcellular location">
    <subcellularLocation>
        <location evidence="1 7">Cell membrane</location>
        <topology evidence="1 7">Multi-pass membrane protein</topology>
    </subcellularLocation>
</comment>
<sequence length="133" mass="13677">MFVGLTGLPVGMLAGAVLAVAAGLARLGADVVGGPTFLLRLMPPLALVPVAVVEQSTVMLVTLTAAVPVYVTTRAAVGGADPRHLELARSVGLSRRSLLRRVILPGALPGFVTGMRFAIPVASLVLVICERRS</sequence>
<dbReference type="SUPFAM" id="SSF161098">
    <property type="entry name" value="MetI-like"/>
    <property type="match status" value="1"/>
</dbReference>
<dbReference type="Proteomes" id="UP001501509">
    <property type="component" value="Unassembled WGS sequence"/>
</dbReference>
<dbReference type="EMBL" id="BAAATD010000001">
    <property type="protein sequence ID" value="GAA2576312.1"/>
    <property type="molecule type" value="Genomic_DNA"/>
</dbReference>